<dbReference type="InterPro" id="IPR011206">
    <property type="entry name" value="Citrate_lyase_beta/mcl1/mcl2"/>
</dbReference>
<dbReference type="PANTHER" id="PTHR32308:SF10">
    <property type="entry name" value="CITRATE LYASE SUBUNIT BETA"/>
    <property type="match status" value="1"/>
</dbReference>
<dbReference type="RefSeq" id="WP_005191909.1">
    <property type="nucleotide sequence ID" value="NZ_CP045804.1"/>
</dbReference>
<dbReference type="PIRSF" id="PIRSF015582">
    <property type="entry name" value="Cit_lyase_B"/>
    <property type="match status" value="1"/>
</dbReference>
<evidence type="ECO:0000256" key="2">
    <source>
        <dbReference type="ARBA" id="ARBA00022723"/>
    </source>
</evidence>
<evidence type="ECO:0000313" key="4">
    <source>
        <dbReference type="EMBL" id="QHN37923.1"/>
    </source>
</evidence>
<accession>A0A857KF18</accession>
<name>A0A857KF18_9ACTN</name>
<evidence type="ECO:0000256" key="3">
    <source>
        <dbReference type="ARBA" id="ARBA00022842"/>
    </source>
</evidence>
<dbReference type="InterPro" id="IPR039480">
    <property type="entry name" value="C-C_Bond_Lyase-like"/>
</dbReference>
<protein>
    <submittedName>
        <fullName evidence="4">ATP/GTP-binding protein</fullName>
    </submittedName>
</protein>
<dbReference type="InterPro" id="IPR015813">
    <property type="entry name" value="Pyrv/PenolPyrv_kinase-like_dom"/>
</dbReference>
<dbReference type="SUPFAM" id="SSF51621">
    <property type="entry name" value="Phosphoenolpyruvate/pyruvate domain"/>
    <property type="match status" value="1"/>
</dbReference>
<gene>
    <name evidence="4" type="ORF">GII30_00855</name>
</gene>
<dbReference type="GO" id="GO:0006107">
    <property type="term" value="P:oxaloacetate metabolic process"/>
    <property type="evidence" value="ECO:0007669"/>
    <property type="project" value="TreeGrafter"/>
</dbReference>
<dbReference type="GO" id="GO:0000287">
    <property type="term" value="F:magnesium ion binding"/>
    <property type="evidence" value="ECO:0007669"/>
    <property type="project" value="TreeGrafter"/>
</dbReference>
<reference evidence="4" key="1">
    <citation type="journal article" date="2021" name="Nat. Microbiol.">
        <title>Cocultivation of an ultrasmall environmental parasitic bacterium with lytic ability against bacteria associated with wastewater foams.</title>
        <authorList>
            <person name="Batinovic S."/>
            <person name="Rose J.J.A."/>
            <person name="Ratcliffe J."/>
            <person name="Seviour R.J."/>
            <person name="Petrovski S."/>
        </authorList>
    </citation>
    <scope>NUCLEOTIDE SEQUENCE</scope>
    <source>
        <strain evidence="4">CON44</strain>
    </source>
</reference>
<keyword evidence="2" id="KW-0479">Metal-binding</keyword>
<dbReference type="InterPro" id="IPR040442">
    <property type="entry name" value="Pyrv_kinase-like_dom_sf"/>
</dbReference>
<dbReference type="GO" id="GO:0003824">
    <property type="term" value="F:catalytic activity"/>
    <property type="evidence" value="ECO:0007669"/>
    <property type="project" value="InterPro"/>
</dbReference>
<dbReference type="Gene3D" id="3.20.20.60">
    <property type="entry name" value="Phosphoenolpyruvate-binding domains"/>
    <property type="match status" value="2"/>
</dbReference>
<evidence type="ECO:0000256" key="1">
    <source>
        <dbReference type="ARBA" id="ARBA00001946"/>
    </source>
</evidence>
<keyword evidence="3" id="KW-0460">Magnesium</keyword>
<comment type="cofactor">
    <cofactor evidence="1">
        <name>Mg(2+)</name>
        <dbReference type="ChEBI" id="CHEBI:18420"/>
    </cofactor>
</comment>
<dbReference type="PANTHER" id="PTHR32308">
    <property type="entry name" value="LYASE BETA SUBUNIT, PUTATIVE (AFU_ORTHOLOGUE AFUA_4G13030)-RELATED"/>
    <property type="match status" value="1"/>
</dbReference>
<organism evidence="4">
    <name type="scientific">Gordonia amarae</name>
    <dbReference type="NCBI Taxonomy" id="36821"/>
    <lineage>
        <taxon>Bacteria</taxon>
        <taxon>Bacillati</taxon>
        <taxon>Actinomycetota</taxon>
        <taxon>Actinomycetes</taxon>
        <taxon>Mycobacteriales</taxon>
        <taxon>Gordoniaceae</taxon>
        <taxon>Gordonia</taxon>
    </lineage>
</organism>
<sequence length="390" mass="42777">MSTPTLRHFHHLDDAVVERLFLHRPQPITHGDPTRVLALALGATLYVPGNRDDLAGTIRRRFADGVTSMVIDLEDAVADDQEDHAAACAVAALDELADGPTAGMLLFVRTRTPERIPKIAAELGAGRAALSGFVLPKFTASIAREGLDAVVRASEVLGTHLYAMPVLESPEIVYRETRDAELSRIAQHLNEYRDHVLAARIGATDMCGMFGIRRDRDLTIYDVRVAADAIASIINYLARGDGTGHIVTGPVWEYFADHERLFRPTLRQTPFAEHDAVLFRQQLVSRDIDGLLREIALDRANGMHGKTVIHPTHVAAVHALSAVTHEEYHDAVDIAGGNAGGVRPSTYRNKMNELKPHRHWARGVLDRAHVFGVTNPNVTFVDLLTALVPA</sequence>
<dbReference type="AlphaFoldDB" id="A0A857KF18"/>
<dbReference type="EMBL" id="CP045810">
    <property type="protein sequence ID" value="QHN37923.1"/>
    <property type="molecule type" value="Genomic_DNA"/>
</dbReference>
<dbReference type="Pfam" id="PF15617">
    <property type="entry name" value="C-C_Bond_Lyase"/>
    <property type="match status" value="1"/>
</dbReference>
<proteinExistence type="predicted"/>